<dbReference type="GO" id="GO:0005737">
    <property type="term" value="C:cytoplasm"/>
    <property type="evidence" value="ECO:0007669"/>
    <property type="project" value="TreeGrafter"/>
</dbReference>
<dbReference type="PANTHER" id="PTHR11042:SF160">
    <property type="entry name" value="EUKARYOTIC TRANSLATION INITIATION FACTOR 2-ALPHA KINASE 1"/>
    <property type="match status" value="1"/>
</dbReference>
<dbReference type="Pfam" id="PF00069">
    <property type="entry name" value="Pkinase"/>
    <property type="match status" value="2"/>
</dbReference>
<dbReference type="PROSITE" id="PS50011">
    <property type="entry name" value="PROTEIN_KINASE_DOM"/>
    <property type="match status" value="1"/>
</dbReference>
<dbReference type="InterPro" id="IPR017441">
    <property type="entry name" value="Protein_kinase_ATP_BS"/>
</dbReference>
<evidence type="ECO:0000256" key="11">
    <source>
        <dbReference type="PROSITE-ProRule" id="PRU10141"/>
    </source>
</evidence>
<dbReference type="Proteomes" id="UP000689195">
    <property type="component" value="Unassembled WGS sequence"/>
</dbReference>
<name>A0A8S1RXE5_9CILI</name>
<dbReference type="AlphaFoldDB" id="A0A8S1RXE5"/>
<keyword evidence="13" id="KW-1133">Transmembrane helix</keyword>
<evidence type="ECO:0000256" key="6">
    <source>
        <dbReference type="ARBA" id="ARBA00022840"/>
    </source>
</evidence>
<evidence type="ECO:0000259" key="14">
    <source>
        <dbReference type="PROSITE" id="PS50011"/>
    </source>
</evidence>
<gene>
    <name evidence="15" type="ORF">PPENT_87.1.T0010443</name>
</gene>
<dbReference type="PROSITE" id="PS00107">
    <property type="entry name" value="PROTEIN_KINASE_ATP"/>
    <property type="match status" value="1"/>
</dbReference>
<reference evidence="15" key="1">
    <citation type="submission" date="2021-01" db="EMBL/GenBank/DDBJ databases">
        <authorList>
            <consortium name="Genoscope - CEA"/>
            <person name="William W."/>
        </authorList>
    </citation>
    <scope>NUCLEOTIDE SEQUENCE</scope>
</reference>
<dbReference type="GO" id="GO:0017148">
    <property type="term" value="P:negative regulation of translation"/>
    <property type="evidence" value="ECO:0007669"/>
    <property type="project" value="UniProtKB-KW"/>
</dbReference>
<dbReference type="EMBL" id="CAJJDO010000001">
    <property type="protein sequence ID" value="CAD8132102.1"/>
    <property type="molecule type" value="Genomic_DNA"/>
</dbReference>
<dbReference type="InterPro" id="IPR008271">
    <property type="entry name" value="Ser/Thr_kinase_AS"/>
</dbReference>
<evidence type="ECO:0000256" key="2">
    <source>
        <dbReference type="ARBA" id="ARBA00022527"/>
    </source>
</evidence>
<keyword evidence="13" id="KW-0472">Membrane</keyword>
<dbReference type="InterPro" id="IPR000719">
    <property type="entry name" value="Prot_kinase_dom"/>
</dbReference>
<evidence type="ECO:0000256" key="8">
    <source>
        <dbReference type="ARBA" id="ARBA00037982"/>
    </source>
</evidence>
<keyword evidence="7" id="KW-0652">Protein synthesis inhibitor</keyword>
<dbReference type="SMART" id="SM00220">
    <property type="entry name" value="S_TKc"/>
    <property type="match status" value="1"/>
</dbReference>
<feature type="binding site" evidence="11">
    <location>
        <position position="251"/>
    </location>
    <ligand>
        <name>ATP</name>
        <dbReference type="ChEBI" id="CHEBI:30616"/>
    </ligand>
</feature>
<keyword evidence="6 11" id="KW-0067">ATP-binding</keyword>
<dbReference type="GO" id="GO:0005524">
    <property type="term" value="F:ATP binding"/>
    <property type="evidence" value="ECO:0007669"/>
    <property type="project" value="UniProtKB-UniRule"/>
</dbReference>
<keyword evidence="13" id="KW-0812">Transmembrane</keyword>
<dbReference type="GO" id="GO:0004694">
    <property type="term" value="F:eukaryotic translation initiation factor 2alpha kinase activity"/>
    <property type="evidence" value="ECO:0007669"/>
    <property type="project" value="TreeGrafter"/>
</dbReference>
<evidence type="ECO:0000313" key="15">
    <source>
        <dbReference type="EMBL" id="CAD8132102.1"/>
    </source>
</evidence>
<feature type="region of interest" description="Disordered" evidence="12">
    <location>
        <begin position="86"/>
        <end position="121"/>
    </location>
</feature>
<feature type="compositionally biased region" description="Polar residues" evidence="12">
    <location>
        <begin position="103"/>
        <end position="121"/>
    </location>
</feature>
<dbReference type="EC" id="2.7.11.1" evidence="1"/>
<accession>A0A8S1RXE5</accession>
<evidence type="ECO:0000256" key="5">
    <source>
        <dbReference type="ARBA" id="ARBA00022777"/>
    </source>
</evidence>
<organism evidence="15 16">
    <name type="scientific">Paramecium pentaurelia</name>
    <dbReference type="NCBI Taxonomy" id="43138"/>
    <lineage>
        <taxon>Eukaryota</taxon>
        <taxon>Sar</taxon>
        <taxon>Alveolata</taxon>
        <taxon>Ciliophora</taxon>
        <taxon>Intramacronucleata</taxon>
        <taxon>Oligohymenophorea</taxon>
        <taxon>Peniculida</taxon>
        <taxon>Parameciidae</taxon>
        <taxon>Paramecium</taxon>
    </lineage>
</organism>
<keyword evidence="4 11" id="KW-0547">Nucleotide-binding</keyword>
<evidence type="ECO:0000256" key="13">
    <source>
        <dbReference type="SAM" id="Phobius"/>
    </source>
</evidence>
<evidence type="ECO:0000256" key="4">
    <source>
        <dbReference type="ARBA" id="ARBA00022741"/>
    </source>
</evidence>
<comment type="similarity">
    <text evidence="8">Belongs to the protein kinase superfamily. Ser/Thr protein kinase family. GCN2 subfamily.</text>
</comment>
<keyword evidence="16" id="KW-1185">Reference proteome</keyword>
<dbReference type="PROSITE" id="PS00108">
    <property type="entry name" value="PROTEIN_KINASE_ST"/>
    <property type="match status" value="1"/>
</dbReference>
<feature type="domain" description="Protein kinase" evidence="14">
    <location>
        <begin position="222"/>
        <end position="587"/>
    </location>
</feature>
<comment type="catalytic activity">
    <reaction evidence="9">
        <text>L-threonyl-[protein] + ATP = O-phospho-L-threonyl-[protein] + ADP + H(+)</text>
        <dbReference type="Rhea" id="RHEA:46608"/>
        <dbReference type="Rhea" id="RHEA-COMP:11060"/>
        <dbReference type="Rhea" id="RHEA-COMP:11605"/>
        <dbReference type="ChEBI" id="CHEBI:15378"/>
        <dbReference type="ChEBI" id="CHEBI:30013"/>
        <dbReference type="ChEBI" id="CHEBI:30616"/>
        <dbReference type="ChEBI" id="CHEBI:61977"/>
        <dbReference type="ChEBI" id="CHEBI:456216"/>
        <dbReference type="EC" id="2.7.11.1"/>
    </reaction>
    <physiologicalReaction direction="left-to-right" evidence="9">
        <dbReference type="Rhea" id="RHEA:46609"/>
    </physiologicalReaction>
</comment>
<evidence type="ECO:0000256" key="3">
    <source>
        <dbReference type="ARBA" id="ARBA00022679"/>
    </source>
</evidence>
<dbReference type="PANTHER" id="PTHR11042">
    <property type="entry name" value="EUKARYOTIC TRANSLATION INITIATION FACTOR 2-ALPHA KINASE EIF2-ALPHA KINASE -RELATED"/>
    <property type="match status" value="1"/>
</dbReference>
<evidence type="ECO:0000256" key="10">
    <source>
        <dbReference type="ARBA" id="ARBA00048977"/>
    </source>
</evidence>
<keyword evidence="2" id="KW-0723">Serine/threonine-protein kinase</keyword>
<evidence type="ECO:0000256" key="9">
    <source>
        <dbReference type="ARBA" id="ARBA00048659"/>
    </source>
</evidence>
<feature type="compositionally biased region" description="Polar residues" evidence="12">
    <location>
        <begin position="86"/>
        <end position="95"/>
    </location>
</feature>
<protein>
    <recommendedName>
        <fullName evidence="1">non-specific serine/threonine protein kinase</fullName>
        <ecNumber evidence="1">2.7.11.1</ecNumber>
    </recommendedName>
</protein>
<keyword evidence="5" id="KW-0418">Kinase</keyword>
<dbReference type="GO" id="GO:0005634">
    <property type="term" value="C:nucleus"/>
    <property type="evidence" value="ECO:0007669"/>
    <property type="project" value="TreeGrafter"/>
</dbReference>
<evidence type="ECO:0000313" key="16">
    <source>
        <dbReference type="Proteomes" id="UP000689195"/>
    </source>
</evidence>
<evidence type="ECO:0000256" key="12">
    <source>
        <dbReference type="SAM" id="MobiDB-lite"/>
    </source>
</evidence>
<comment type="catalytic activity">
    <reaction evidence="10">
        <text>L-seryl-[protein] + ATP = O-phospho-L-seryl-[protein] + ADP + H(+)</text>
        <dbReference type="Rhea" id="RHEA:17989"/>
        <dbReference type="Rhea" id="RHEA-COMP:9863"/>
        <dbReference type="Rhea" id="RHEA-COMP:11604"/>
        <dbReference type="ChEBI" id="CHEBI:15378"/>
        <dbReference type="ChEBI" id="CHEBI:29999"/>
        <dbReference type="ChEBI" id="CHEBI:30616"/>
        <dbReference type="ChEBI" id="CHEBI:83421"/>
        <dbReference type="ChEBI" id="CHEBI:456216"/>
        <dbReference type="EC" id="2.7.11.1"/>
    </reaction>
    <physiologicalReaction direction="left-to-right" evidence="10">
        <dbReference type="Rhea" id="RHEA:17990"/>
    </physiologicalReaction>
</comment>
<evidence type="ECO:0000256" key="1">
    <source>
        <dbReference type="ARBA" id="ARBA00012513"/>
    </source>
</evidence>
<comment type="caution">
    <text evidence="15">The sequence shown here is derived from an EMBL/GenBank/DDBJ whole genome shotgun (WGS) entry which is preliminary data.</text>
</comment>
<dbReference type="OrthoDB" id="341578at2759"/>
<proteinExistence type="inferred from homology"/>
<evidence type="ECO:0000256" key="7">
    <source>
        <dbReference type="ARBA" id="ARBA00023193"/>
    </source>
</evidence>
<dbReference type="InterPro" id="IPR050339">
    <property type="entry name" value="CC_SR_Kinase"/>
</dbReference>
<feature type="transmembrane region" description="Helical" evidence="13">
    <location>
        <begin position="47"/>
        <end position="66"/>
    </location>
</feature>
<keyword evidence="3" id="KW-0808">Transferase</keyword>
<sequence>MIKKQAISKQQQIYVGTQIVEFSWFKQHEIVYEQPTNQWKQLIFDNFEWFLILLLLIYCITFYFIYKAFSKKANIRKESVASDDMQNSVRLSSEQNELHKNDTTSSTESSPRQKIFTQTQDSVQEIKQINKRKLTDISEEKEQQKKWEKNETDNNIVHREKNKDINKLEDNDQFIKSDENHSNLKASHNIEQDCAKEQIQRIQLRLPDWSQYLENGKFKKLYASPTIIGKGSFGEVYKCQKIVDLKEYAVKRIYFKVQNEKNLRDHPIFREINGLQEINHKNIVRFYTSWIEELSAEMIAEKRKLHDLVNEKQQEIQNNVSIDSFHPHIIDDMSYLNDCVQFIGEGGTENDQQLQTISKNSQTIRSLHLSDFNSQVQSCMRKFHFNPNQKDEQYQLFLLYIEMELCDQTLKDFIEYVDRKKDQIKIKTYFKQIIEGVIYMHNQKFIHRDLKPQNIFINSREEVKIGDLGLCNNPILQDEKELVQTNFEYTNNIGTPMYMAPEVKGDQYGYAADIYALGIILFEMLWEIKTYQEKFKLIQNLTKDYKLPPEFSKDYPNESKLILRMVSRNPNNRPTALEIFETLNKFN</sequence>